<dbReference type="EMBL" id="FRAE01000009">
    <property type="protein sequence ID" value="SHJ66041.1"/>
    <property type="molecule type" value="Genomic_DNA"/>
</dbReference>
<reference evidence="11" key="1">
    <citation type="submission" date="2016-11" db="EMBL/GenBank/DDBJ databases">
        <authorList>
            <person name="Varghese N."/>
            <person name="Submissions S."/>
        </authorList>
    </citation>
    <scope>NUCLEOTIDE SEQUENCE [LARGE SCALE GENOMIC DNA]</scope>
    <source>
        <strain evidence="11">DSM 15518</strain>
    </source>
</reference>
<evidence type="ECO:0000256" key="5">
    <source>
        <dbReference type="ARBA" id="ARBA00023098"/>
    </source>
</evidence>
<evidence type="ECO:0000256" key="8">
    <source>
        <dbReference type="ARBA" id="ARBA00023163"/>
    </source>
</evidence>
<organism evidence="10 11">
    <name type="scientific">Tepidibacter formicigenes DSM 15518</name>
    <dbReference type="NCBI Taxonomy" id="1123349"/>
    <lineage>
        <taxon>Bacteria</taxon>
        <taxon>Bacillati</taxon>
        <taxon>Bacillota</taxon>
        <taxon>Clostridia</taxon>
        <taxon>Peptostreptococcales</taxon>
        <taxon>Peptostreptococcaceae</taxon>
        <taxon>Tepidibacter</taxon>
    </lineage>
</organism>
<dbReference type="InterPro" id="IPR001034">
    <property type="entry name" value="DeoR_HTH"/>
</dbReference>
<keyword evidence="4" id="KW-0805">Transcription regulation</keyword>
<keyword evidence="3" id="KW-0276">Fatty acid metabolism</keyword>
<evidence type="ECO:0000256" key="2">
    <source>
        <dbReference type="ARBA" id="ARBA00022516"/>
    </source>
</evidence>
<evidence type="ECO:0000256" key="1">
    <source>
        <dbReference type="ARBA" id="ARBA00022491"/>
    </source>
</evidence>
<dbReference type="GO" id="GO:0003677">
    <property type="term" value="F:DNA binding"/>
    <property type="evidence" value="ECO:0007669"/>
    <property type="project" value="UniProtKB-KW"/>
</dbReference>
<keyword evidence="8" id="KW-0804">Transcription</keyword>
<sequence>MSYNLGVNNLKRKSKEGRQKELSQMLKQDPFYTDEELSTYFGVSIQTIRLDRLKLGIPELRERVKKVAENNINKVKTLGSKEIVGEIIDLEVGTLGISILETTSDMTYSKTNIVRGHFVFAQAESLAMAVVDAPVVLMGVANIKNINPIKPDDRLIAKAEVVRVRDKKHYVHVKINNKNHEQVFRGKFIFNEIAQREE</sequence>
<protein>
    <submittedName>
        <fullName evidence="10">Acyl-coenzyme A thioesterase PaaI, contains HGG motif</fullName>
    </submittedName>
</protein>
<keyword evidence="5" id="KW-0443">Lipid metabolism</keyword>
<evidence type="ECO:0000256" key="6">
    <source>
        <dbReference type="ARBA" id="ARBA00023125"/>
    </source>
</evidence>
<gene>
    <name evidence="10" type="ORF">SAMN02744037_00554</name>
</gene>
<evidence type="ECO:0000256" key="7">
    <source>
        <dbReference type="ARBA" id="ARBA00023160"/>
    </source>
</evidence>
<evidence type="ECO:0000313" key="11">
    <source>
        <dbReference type="Proteomes" id="UP000242497"/>
    </source>
</evidence>
<feature type="domain" description="HTH deoR-type" evidence="9">
    <location>
        <begin position="18"/>
        <end position="51"/>
    </location>
</feature>
<accession>A0A1M6L491</accession>
<dbReference type="InterPro" id="IPR036388">
    <property type="entry name" value="WH-like_DNA-bd_sf"/>
</dbReference>
<dbReference type="GO" id="GO:0003700">
    <property type="term" value="F:DNA-binding transcription factor activity"/>
    <property type="evidence" value="ECO:0007669"/>
    <property type="project" value="InterPro"/>
</dbReference>
<evidence type="ECO:0000313" key="10">
    <source>
        <dbReference type="EMBL" id="SHJ66041.1"/>
    </source>
</evidence>
<dbReference type="GO" id="GO:0045892">
    <property type="term" value="P:negative regulation of DNA-templated transcription"/>
    <property type="evidence" value="ECO:0007669"/>
    <property type="project" value="InterPro"/>
</dbReference>
<dbReference type="Gene3D" id="1.10.10.10">
    <property type="entry name" value="Winged helix-like DNA-binding domain superfamily/Winged helix DNA-binding domain"/>
    <property type="match status" value="1"/>
</dbReference>
<keyword evidence="1" id="KW-0678">Repressor</keyword>
<dbReference type="CDD" id="cd03440">
    <property type="entry name" value="hot_dog"/>
    <property type="match status" value="1"/>
</dbReference>
<keyword evidence="6" id="KW-0238">DNA-binding</keyword>
<evidence type="ECO:0000256" key="4">
    <source>
        <dbReference type="ARBA" id="ARBA00023015"/>
    </source>
</evidence>
<proteinExistence type="predicted"/>
<name>A0A1M6L491_9FIRM</name>
<dbReference type="Proteomes" id="UP000242497">
    <property type="component" value="Unassembled WGS sequence"/>
</dbReference>
<dbReference type="AlphaFoldDB" id="A0A1M6L491"/>
<dbReference type="SUPFAM" id="SSF54637">
    <property type="entry name" value="Thioesterase/thiol ester dehydrase-isomerase"/>
    <property type="match status" value="1"/>
</dbReference>
<dbReference type="InterPro" id="IPR017275">
    <property type="entry name" value="Transcription_factor_FapR"/>
</dbReference>
<evidence type="ECO:0000256" key="3">
    <source>
        <dbReference type="ARBA" id="ARBA00022832"/>
    </source>
</evidence>
<evidence type="ECO:0000259" key="9">
    <source>
        <dbReference type="Pfam" id="PF08220"/>
    </source>
</evidence>
<dbReference type="PIRSF" id="PIRSF037733">
    <property type="entry name" value="Transcription_factor_FapR"/>
    <property type="match status" value="1"/>
</dbReference>
<dbReference type="GO" id="GO:0006633">
    <property type="term" value="P:fatty acid biosynthetic process"/>
    <property type="evidence" value="ECO:0007669"/>
    <property type="project" value="UniProtKB-KW"/>
</dbReference>
<keyword evidence="11" id="KW-1185">Reference proteome</keyword>
<dbReference type="Pfam" id="PF08220">
    <property type="entry name" value="HTH_DeoR"/>
    <property type="match status" value="1"/>
</dbReference>
<keyword evidence="7" id="KW-0275">Fatty acid biosynthesis</keyword>
<dbReference type="Gene3D" id="3.10.129.10">
    <property type="entry name" value="Hotdog Thioesterase"/>
    <property type="match status" value="1"/>
</dbReference>
<keyword evidence="2" id="KW-0444">Lipid biosynthesis</keyword>
<dbReference type="InterPro" id="IPR029069">
    <property type="entry name" value="HotDog_dom_sf"/>
</dbReference>
<dbReference type="NCBIfam" id="NF003359">
    <property type="entry name" value="PRK04424.1"/>
    <property type="match status" value="1"/>
</dbReference>
<dbReference type="GO" id="GO:0045717">
    <property type="term" value="P:negative regulation of fatty acid biosynthetic process"/>
    <property type="evidence" value="ECO:0007669"/>
    <property type="project" value="InterPro"/>
</dbReference>
<dbReference type="STRING" id="1123349.SAMN02744037_00554"/>